<dbReference type="RefSeq" id="WP_092759992.1">
    <property type="nucleotide sequence ID" value="NZ_JAVDXT010000005.1"/>
</dbReference>
<dbReference type="Proteomes" id="UP001180487">
    <property type="component" value="Unassembled WGS sequence"/>
</dbReference>
<evidence type="ECO:0000313" key="1">
    <source>
        <dbReference type="EMBL" id="MDR7379925.1"/>
    </source>
</evidence>
<organism evidence="1 2">
    <name type="scientific">Rhodoferax ferrireducens</name>
    <dbReference type="NCBI Taxonomy" id="192843"/>
    <lineage>
        <taxon>Bacteria</taxon>
        <taxon>Pseudomonadati</taxon>
        <taxon>Pseudomonadota</taxon>
        <taxon>Betaproteobacteria</taxon>
        <taxon>Burkholderiales</taxon>
        <taxon>Comamonadaceae</taxon>
        <taxon>Rhodoferax</taxon>
    </lineage>
</organism>
<comment type="caution">
    <text evidence="1">The sequence shown here is derived from an EMBL/GenBank/DDBJ whole genome shotgun (WGS) entry which is preliminary data.</text>
</comment>
<gene>
    <name evidence="1" type="ORF">J2X19_004621</name>
</gene>
<proteinExistence type="predicted"/>
<name>A0ABU2CF03_9BURK</name>
<sequence>MPTLRNPHAFARHLARWVLLCFALSLGVAIAAPLTHPLAMELVCSSAGAVKLLVKSADGSTQVVSQMGDCPLCLTPGAPPPTARVQVEPAQPLAYVLRSIPAAHIAWLTAAPLPARGPPTLL</sequence>
<dbReference type="EMBL" id="JAVDXT010000005">
    <property type="protein sequence ID" value="MDR7379925.1"/>
    <property type="molecule type" value="Genomic_DNA"/>
</dbReference>
<reference evidence="1 2" key="1">
    <citation type="submission" date="2023-07" db="EMBL/GenBank/DDBJ databases">
        <title>Sorghum-associated microbial communities from plants grown in Nebraska, USA.</title>
        <authorList>
            <person name="Schachtman D."/>
        </authorList>
    </citation>
    <scope>NUCLEOTIDE SEQUENCE [LARGE SCALE GENOMIC DNA]</scope>
    <source>
        <strain evidence="1 2">BE313</strain>
    </source>
</reference>
<keyword evidence="2" id="KW-1185">Reference proteome</keyword>
<protein>
    <recommendedName>
        <fullName evidence="3">DUF2946 domain-containing protein</fullName>
    </recommendedName>
</protein>
<evidence type="ECO:0000313" key="2">
    <source>
        <dbReference type="Proteomes" id="UP001180487"/>
    </source>
</evidence>
<accession>A0ABU2CF03</accession>
<evidence type="ECO:0008006" key="3">
    <source>
        <dbReference type="Google" id="ProtNLM"/>
    </source>
</evidence>